<reference evidence="3 4" key="1">
    <citation type="journal article" date="2010" name="Stand. Genomic Sci.">
        <title>Complete genome sequence of Spirochaeta smaragdinae type strain (SEBR 4228).</title>
        <authorList>
            <person name="Mavromatis K."/>
            <person name="Yasawong M."/>
            <person name="Chertkov O."/>
            <person name="Lapidus A."/>
            <person name="Lucas S."/>
            <person name="Nolan M."/>
            <person name="Del Rio T.G."/>
            <person name="Tice H."/>
            <person name="Cheng J.F."/>
            <person name="Pitluck S."/>
            <person name="Liolios K."/>
            <person name="Ivanova N."/>
            <person name="Tapia R."/>
            <person name="Han C."/>
            <person name="Bruce D."/>
            <person name="Goodwin L."/>
            <person name="Pati A."/>
            <person name="Chen A."/>
            <person name="Palaniappan K."/>
            <person name="Land M."/>
            <person name="Hauser L."/>
            <person name="Chang Y.J."/>
            <person name="Jeffries C.D."/>
            <person name="Detter J.C."/>
            <person name="Rohde M."/>
            <person name="Brambilla E."/>
            <person name="Spring S."/>
            <person name="Goker M."/>
            <person name="Sikorski J."/>
            <person name="Woyke T."/>
            <person name="Bristow J."/>
            <person name="Eisen J.A."/>
            <person name="Markowitz V."/>
            <person name="Hugenholtz P."/>
            <person name="Klenk H.P."/>
            <person name="Kyrpides N.C."/>
        </authorList>
    </citation>
    <scope>NUCLEOTIDE SEQUENCE [LARGE SCALE GENOMIC DNA]</scope>
    <source>
        <strain evidence="4">DSM 11293 / JCM 15392 / SEBR 4228</strain>
    </source>
</reference>
<feature type="domain" description="PASTA" evidence="2">
    <location>
        <begin position="53"/>
        <end position="120"/>
    </location>
</feature>
<gene>
    <name evidence="3" type="ordered locus">Spirs_1656</name>
</gene>
<dbReference type="eggNOG" id="COG2815">
    <property type="taxonomic scope" value="Bacteria"/>
</dbReference>
<dbReference type="SMART" id="SM00740">
    <property type="entry name" value="PASTA"/>
    <property type="match status" value="3"/>
</dbReference>
<accession>E1R618</accession>
<dbReference type="KEGG" id="ssm:Spirs_1656"/>
<proteinExistence type="predicted"/>
<dbReference type="CDD" id="cd06577">
    <property type="entry name" value="PASTA_pknB"/>
    <property type="match status" value="3"/>
</dbReference>
<keyword evidence="1" id="KW-0812">Transmembrane</keyword>
<keyword evidence="1" id="KW-1133">Transmembrane helix</keyword>
<keyword evidence="1" id="KW-0472">Membrane</keyword>
<organism evidence="3 4">
    <name type="scientific">Sediminispirochaeta smaragdinae (strain DSM 11293 / JCM 15392 / SEBR 4228)</name>
    <name type="common">Spirochaeta smaragdinae</name>
    <dbReference type="NCBI Taxonomy" id="573413"/>
    <lineage>
        <taxon>Bacteria</taxon>
        <taxon>Pseudomonadati</taxon>
        <taxon>Spirochaetota</taxon>
        <taxon>Spirochaetia</taxon>
        <taxon>Spirochaetales</taxon>
        <taxon>Spirochaetaceae</taxon>
        <taxon>Sediminispirochaeta</taxon>
    </lineage>
</organism>
<evidence type="ECO:0000259" key="2">
    <source>
        <dbReference type="PROSITE" id="PS51178"/>
    </source>
</evidence>
<name>E1R618_SEDSS</name>
<sequence>MSVFGFRKRKKEHGENQTDPEQRYLRFLLFFGLAAVVLMLIITAVTFMLTLDAKEETMVPDLVGMPLENAMLSLQEKALNAGIQLRYSNALSDKGMILGQDPGPGTFVKAGTRVVLRVSKGKAVEKLDNYVGWNISELESHLKSLETVYGPLLRLKKPFVRVFSEEPAGTILEQKPEPGTELSALTDLELVVSKGAEGELITVGDYIGIDWERARDIIAGSGLPFVFTLQNDAEGRPGTVVGQNPAAGAEVPVDTIRQLIILEPDNVADGYQFGMVERSLPDYPVPVPVQVEAILPNGTREEIVSLRHSGGLLSIPYEVPDDTTIVVNVNGEEVLRQRVQGKD</sequence>
<feature type="transmembrane region" description="Helical" evidence="1">
    <location>
        <begin position="27"/>
        <end position="51"/>
    </location>
</feature>
<evidence type="ECO:0000313" key="3">
    <source>
        <dbReference type="EMBL" id="ADK80783.1"/>
    </source>
</evidence>
<evidence type="ECO:0000256" key="1">
    <source>
        <dbReference type="SAM" id="Phobius"/>
    </source>
</evidence>
<dbReference type="HOGENOM" id="CLU_066816_0_0_12"/>
<dbReference type="AlphaFoldDB" id="E1R618"/>
<dbReference type="STRING" id="573413.Spirs_1656"/>
<dbReference type="InterPro" id="IPR005543">
    <property type="entry name" value="PASTA_dom"/>
</dbReference>
<feature type="domain" description="PASTA" evidence="2">
    <location>
        <begin position="195"/>
        <end position="263"/>
    </location>
</feature>
<dbReference type="Pfam" id="PF03793">
    <property type="entry name" value="PASTA"/>
    <property type="match status" value="3"/>
</dbReference>
<feature type="domain" description="PASTA" evidence="2">
    <location>
        <begin position="121"/>
        <end position="194"/>
    </location>
</feature>
<dbReference type="OrthoDB" id="367225at2"/>
<dbReference type="Proteomes" id="UP000002318">
    <property type="component" value="Chromosome"/>
</dbReference>
<keyword evidence="4" id="KW-1185">Reference proteome</keyword>
<dbReference type="Gene3D" id="3.30.10.20">
    <property type="match status" value="3"/>
</dbReference>
<evidence type="ECO:0000313" key="4">
    <source>
        <dbReference type="Proteomes" id="UP000002318"/>
    </source>
</evidence>
<dbReference type="EMBL" id="CP002116">
    <property type="protein sequence ID" value="ADK80783.1"/>
    <property type="molecule type" value="Genomic_DNA"/>
</dbReference>
<dbReference type="PROSITE" id="PS51178">
    <property type="entry name" value="PASTA"/>
    <property type="match status" value="3"/>
</dbReference>
<protein>
    <submittedName>
        <fullName evidence="3">PASTA domain containing protein</fullName>
    </submittedName>
</protein>
<dbReference type="RefSeq" id="WP_013254247.1">
    <property type="nucleotide sequence ID" value="NC_014364.1"/>
</dbReference>